<dbReference type="EMBL" id="QKZR01000001">
    <property type="protein sequence ID" value="PZX43651.1"/>
    <property type="molecule type" value="Genomic_DNA"/>
</dbReference>
<gene>
    <name evidence="3" type="ORF">LX97_00652</name>
</gene>
<evidence type="ECO:0000313" key="4">
    <source>
        <dbReference type="Proteomes" id="UP000248584"/>
    </source>
</evidence>
<reference evidence="3 4" key="1">
    <citation type="submission" date="2018-06" db="EMBL/GenBank/DDBJ databases">
        <title>Genomic Encyclopedia of Archaeal and Bacterial Type Strains, Phase II (KMG-II): from individual species to whole genera.</title>
        <authorList>
            <person name="Goeker M."/>
        </authorList>
    </citation>
    <scope>NUCLEOTIDE SEQUENCE [LARGE SCALE GENOMIC DNA]</scope>
    <source>
        <strain evidence="3 4">DSM 17205</strain>
    </source>
</reference>
<dbReference type="InterPro" id="IPR038729">
    <property type="entry name" value="Rad50/SbcC_AAA"/>
</dbReference>
<feature type="domain" description="Rad50/SbcC-type AAA" evidence="2">
    <location>
        <begin position="14"/>
        <end position="271"/>
    </location>
</feature>
<dbReference type="Proteomes" id="UP000248584">
    <property type="component" value="Unassembled WGS sequence"/>
</dbReference>
<dbReference type="Gene3D" id="3.40.50.300">
    <property type="entry name" value="P-loop containing nucleotide triphosphate hydrolases"/>
    <property type="match status" value="2"/>
</dbReference>
<keyword evidence="1" id="KW-0175">Coiled coil</keyword>
<dbReference type="RefSeq" id="WP_015361471.1">
    <property type="nucleotide sequence ID" value="NZ_QKZR01000001.1"/>
</dbReference>
<proteinExistence type="predicted"/>
<dbReference type="Pfam" id="PF13476">
    <property type="entry name" value="AAA_23"/>
    <property type="match status" value="1"/>
</dbReference>
<dbReference type="SUPFAM" id="SSF52540">
    <property type="entry name" value="P-loop containing nucleoside triphosphate hydrolases"/>
    <property type="match status" value="1"/>
</dbReference>
<comment type="caution">
    <text evidence="3">The sequence shown here is derived from an EMBL/GenBank/DDBJ whole genome shotgun (WGS) entry which is preliminary data.</text>
</comment>
<evidence type="ECO:0000313" key="3">
    <source>
        <dbReference type="EMBL" id="PZX43651.1"/>
    </source>
</evidence>
<keyword evidence="4" id="KW-1185">Reference proteome</keyword>
<evidence type="ECO:0000259" key="2">
    <source>
        <dbReference type="Pfam" id="PF13476"/>
    </source>
</evidence>
<feature type="coiled-coil region" evidence="1">
    <location>
        <begin position="208"/>
        <end position="271"/>
    </location>
</feature>
<protein>
    <recommendedName>
        <fullName evidence="2">Rad50/SbcC-type AAA domain-containing protein</fullName>
    </recommendedName>
</protein>
<organism evidence="3 4">
    <name type="scientific">Nonlabens dokdonensis</name>
    <dbReference type="NCBI Taxonomy" id="328515"/>
    <lineage>
        <taxon>Bacteria</taxon>
        <taxon>Pseudomonadati</taxon>
        <taxon>Bacteroidota</taxon>
        <taxon>Flavobacteriia</taxon>
        <taxon>Flavobacteriales</taxon>
        <taxon>Flavobacteriaceae</taxon>
        <taxon>Nonlabens</taxon>
    </lineage>
</organism>
<feature type="coiled-coil region" evidence="1">
    <location>
        <begin position="429"/>
        <end position="470"/>
    </location>
</feature>
<dbReference type="InterPro" id="IPR027417">
    <property type="entry name" value="P-loop_NTPase"/>
</dbReference>
<evidence type="ECO:0000256" key="1">
    <source>
        <dbReference type="SAM" id="Coils"/>
    </source>
</evidence>
<name>A0ABX5Q119_9FLAO</name>
<accession>A0ABX5Q119</accession>
<sequence>MSSHKKFHFPVIEKVTIKNFSLYKRKEAVEITFDKDVFCLAGANGLGKSTFLTIINYGLTGVVLNPKKNFKSIVSTSQFYNQNKKFAEEYFNGRILEEDRERASVIIKLKIGDKRIEIERSFFQSDQLISFKKGLNEYTKLSEAKKHQEYVDFVLKETGLNSFDQYFFIQHFILTFDEYHHLLFWDESLMETALYLFIGLNPEEAQNANELRKKINQFGSNIRNWSDQRNRTLKTVKSLEDKLQEASSGISDEISKEYEILDDEVLELKEKVYSNTRETKQADLNLSDYSLRRTELENVYEQQFGRLFENNQKDLCDDEQLKKIFQSLQNEICNELDYSKSIDDIVARIRQEHCQSKKQDDLINTDDLKTIDKQIQEIKDNIDRSNKIKIRLQGEYTELHKAILDKEKRLFKIEEEYGEIIKSLRADSKNDVTGVLSSYEKQIDKLNEDIEARKTDREKKKDQLKELEKTLYKSFKKAQDDFIPKFKSYVENFLGFEVQIHLRNRTGGTVLVLEINDTERVKSHQLSESQRYFVDIGLRMALIDYACNSAMFLIDTPEGSLDIAYESKAGKMFANFAFNNRLLMTANINSSELLLVLADQCKDSRMKLERMTEWTLLSDVQQQEEDKIDRAYDAIEKKLNSNAD</sequence>